<dbReference type="InterPro" id="IPR027417">
    <property type="entry name" value="P-loop_NTPase"/>
</dbReference>
<keyword evidence="1" id="KW-0548">Nucleotidyltransferase</keyword>
<dbReference type="EMBL" id="JASKHM010000012">
    <property type="protein sequence ID" value="MEQ4484835.1"/>
    <property type="molecule type" value="Genomic_DNA"/>
</dbReference>
<protein>
    <submittedName>
        <fullName evidence="1">Bifunctional adenosylcobinamide kinase/adenosylcobinamide-phosphate guanylyltransferase</fullName>
    </submittedName>
</protein>
<sequence>MLWLVTGGIGCGKSAFAEELALTVGREGIRLACSSFPGISTVAFYEEKGAHSDFSWTHSQADETLAHKLNAINLESNFFRADRRVIVIDSLSGWLREIYHRTEAAIPDAEARIEADWQEVLSAIFAYQGKMIVVTEDITAGLSLSSRELTYAYRLAAANRLLLEASNTVYRMSAGMATEVKGYRLKRGNLTHENIYPDR</sequence>
<dbReference type="Gene3D" id="3.40.50.300">
    <property type="entry name" value="P-loop containing nucleotide triphosphate hydrolases"/>
    <property type="match status" value="1"/>
</dbReference>
<dbReference type="Proteomes" id="UP001493487">
    <property type="component" value="Unassembled WGS sequence"/>
</dbReference>
<name>A0ABV1KXM5_9BACL</name>
<dbReference type="Pfam" id="PF02283">
    <property type="entry name" value="CobU"/>
    <property type="match status" value="1"/>
</dbReference>
<dbReference type="RefSeq" id="WP_232187205.1">
    <property type="nucleotide sequence ID" value="NZ_JAIOAP010000011.1"/>
</dbReference>
<evidence type="ECO:0000313" key="2">
    <source>
        <dbReference type="Proteomes" id="UP001493487"/>
    </source>
</evidence>
<keyword evidence="2" id="KW-1185">Reference proteome</keyword>
<organism evidence="1 2">
    <name type="scientific">Cohnella silvisoli</name>
    <dbReference type="NCBI Taxonomy" id="2873699"/>
    <lineage>
        <taxon>Bacteria</taxon>
        <taxon>Bacillati</taxon>
        <taxon>Bacillota</taxon>
        <taxon>Bacilli</taxon>
        <taxon>Bacillales</taxon>
        <taxon>Paenibacillaceae</taxon>
        <taxon>Cohnella</taxon>
    </lineage>
</organism>
<dbReference type="InterPro" id="IPR003203">
    <property type="entry name" value="CobU/CobP"/>
</dbReference>
<accession>A0ABV1KXM5</accession>
<gene>
    <name evidence="1" type="ORF">QJS35_20825</name>
</gene>
<dbReference type="GO" id="GO:0016779">
    <property type="term" value="F:nucleotidyltransferase activity"/>
    <property type="evidence" value="ECO:0007669"/>
    <property type="project" value="UniProtKB-KW"/>
</dbReference>
<dbReference type="GO" id="GO:0016301">
    <property type="term" value="F:kinase activity"/>
    <property type="evidence" value="ECO:0007669"/>
    <property type="project" value="UniProtKB-KW"/>
</dbReference>
<comment type="caution">
    <text evidence="1">The sequence shown here is derived from an EMBL/GenBank/DDBJ whole genome shotgun (WGS) entry which is preliminary data.</text>
</comment>
<dbReference type="SUPFAM" id="SSF52540">
    <property type="entry name" value="P-loop containing nucleoside triphosphate hydrolases"/>
    <property type="match status" value="1"/>
</dbReference>
<keyword evidence="1" id="KW-0808">Transferase</keyword>
<keyword evidence="1" id="KW-0418">Kinase</keyword>
<reference evidence="1 2" key="1">
    <citation type="journal article" date="2023" name="Genome Announc.">
        <title>Pan-Genome Analyses of the Genus Cohnella and Proposal of the Novel Species Cohnella silvisoli sp. nov., Isolated from Forest Soil.</title>
        <authorList>
            <person name="Wang C."/>
            <person name="Mao L."/>
            <person name="Bao G."/>
            <person name="Zhu H."/>
        </authorList>
    </citation>
    <scope>NUCLEOTIDE SEQUENCE [LARGE SCALE GENOMIC DNA]</scope>
    <source>
        <strain evidence="1 2">NL03-T5-1</strain>
    </source>
</reference>
<proteinExistence type="predicted"/>
<evidence type="ECO:0000313" key="1">
    <source>
        <dbReference type="EMBL" id="MEQ4484835.1"/>
    </source>
</evidence>